<proteinExistence type="predicted"/>
<gene>
    <name evidence="2" type="ORF">KCU76_g16149</name>
</gene>
<sequence length="218" mass="24936">MADRFVTHRELQQWKQTRRTVLDQRREIANFRLEQNRQAAVIENFGPMLENMAQRAAEAAVARALRMGLNRGPQQVPQPFPQHFPQPFPQHAPQPFPQHAPQPIPQRAAVQPIPQAAVQPNIQPPARDRFPEENKKAKAQPAIGNNKQIKKRRQRDNVRGALGRDQFVIGSTRQQRDTTYQPEDPIDVHNLTQRKNPGRSSRLSGRSYFPTPTPIPEG</sequence>
<feature type="non-terminal residue" evidence="2">
    <location>
        <position position="218"/>
    </location>
</feature>
<feature type="region of interest" description="Disordered" evidence="1">
    <location>
        <begin position="120"/>
        <end position="218"/>
    </location>
</feature>
<comment type="caution">
    <text evidence="2">The sequence shown here is derived from an EMBL/GenBank/DDBJ whole genome shotgun (WGS) entry which is preliminary data.</text>
</comment>
<dbReference type="AlphaFoldDB" id="A0A9P8J0X4"/>
<accession>A0A9P8J0X4</accession>
<organism evidence="2 3">
    <name type="scientific">Aureobasidium melanogenum</name>
    <name type="common">Aureobasidium pullulans var. melanogenum</name>
    <dbReference type="NCBI Taxonomy" id="46634"/>
    <lineage>
        <taxon>Eukaryota</taxon>
        <taxon>Fungi</taxon>
        <taxon>Dikarya</taxon>
        <taxon>Ascomycota</taxon>
        <taxon>Pezizomycotina</taxon>
        <taxon>Dothideomycetes</taxon>
        <taxon>Dothideomycetidae</taxon>
        <taxon>Dothideales</taxon>
        <taxon>Saccotheciaceae</taxon>
        <taxon>Aureobasidium</taxon>
    </lineage>
</organism>
<name>A0A9P8J0X4_AURME</name>
<reference evidence="2" key="2">
    <citation type="submission" date="2021-08" db="EMBL/GenBank/DDBJ databases">
        <authorList>
            <person name="Gostincar C."/>
            <person name="Sun X."/>
            <person name="Song Z."/>
            <person name="Gunde-Cimerman N."/>
        </authorList>
    </citation>
    <scope>NUCLEOTIDE SEQUENCE</scope>
    <source>
        <strain evidence="2">EXF-9911</strain>
    </source>
</reference>
<feature type="compositionally biased region" description="Polar residues" evidence="1">
    <location>
        <begin position="190"/>
        <end position="204"/>
    </location>
</feature>
<dbReference type="EMBL" id="JAHFXF010001127">
    <property type="protein sequence ID" value="KAG9675427.1"/>
    <property type="molecule type" value="Genomic_DNA"/>
</dbReference>
<evidence type="ECO:0000313" key="3">
    <source>
        <dbReference type="Proteomes" id="UP000779574"/>
    </source>
</evidence>
<reference evidence="2" key="1">
    <citation type="journal article" date="2021" name="J Fungi (Basel)">
        <title>Virulence traits and population genomics of the black yeast Aureobasidium melanogenum.</title>
        <authorList>
            <person name="Cernosa A."/>
            <person name="Sun X."/>
            <person name="Gostincar C."/>
            <person name="Fang C."/>
            <person name="Gunde-Cimerman N."/>
            <person name="Song Z."/>
        </authorList>
    </citation>
    <scope>NUCLEOTIDE SEQUENCE</scope>
    <source>
        <strain evidence="2">EXF-9911</strain>
    </source>
</reference>
<evidence type="ECO:0000256" key="1">
    <source>
        <dbReference type="SAM" id="MobiDB-lite"/>
    </source>
</evidence>
<feature type="compositionally biased region" description="Polar residues" evidence="1">
    <location>
        <begin position="169"/>
        <end position="181"/>
    </location>
</feature>
<dbReference type="Proteomes" id="UP000779574">
    <property type="component" value="Unassembled WGS sequence"/>
</dbReference>
<evidence type="ECO:0000313" key="2">
    <source>
        <dbReference type="EMBL" id="KAG9675427.1"/>
    </source>
</evidence>
<feature type="compositionally biased region" description="Basic and acidic residues" evidence="1">
    <location>
        <begin position="126"/>
        <end position="136"/>
    </location>
</feature>
<protein>
    <submittedName>
        <fullName evidence="2">Uncharacterized protein</fullName>
    </submittedName>
</protein>